<evidence type="ECO:0000313" key="3">
    <source>
        <dbReference type="Proteomes" id="UP000092382"/>
    </source>
</evidence>
<dbReference type="AlphaFoldDB" id="A0A1B7VZN3"/>
<evidence type="ECO:0000259" key="1">
    <source>
        <dbReference type="Pfam" id="PF18480"/>
    </source>
</evidence>
<organism evidence="2 3">
    <name type="scientific">Aphanizomenon flos-aquae LD13</name>
    <dbReference type="NCBI Taxonomy" id="1710894"/>
    <lineage>
        <taxon>Bacteria</taxon>
        <taxon>Bacillati</taxon>
        <taxon>Cyanobacteriota</taxon>
        <taxon>Cyanophyceae</taxon>
        <taxon>Nostocales</taxon>
        <taxon>Aphanizomenonaceae</taxon>
        <taxon>Aphanizomenon</taxon>
    </lineage>
</organism>
<protein>
    <recommendedName>
        <fullName evidence="1">DUF5615 domain-containing protein</fullName>
    </recommendedName>
</protein>
<dbReference type="STRING" id="1803587.GCA_001593825_02140"/>
<dbReference type="Proteomes" id="UP000092382">
    <property type="component" value="Unassembled WGS sequence"/>
</dbReference>
<sequence>MKLIFDQNLSRKLVTQLADIFPDSSHVQLHDLAEKTDTEIWKFAKINDFCIVTQDVDFAERSRLYGSPPKVIWLRCGNAPTQVVESLLRSGVVVIQKLFDNPNLDCLELY</sequence>
<name>A0A1B7VZN3_APHFL</name>
<reference evidence="2 3" key="1">
    <citation type="submission" date="2015-09" db="EMBL/GenBank/DDBJ databases">
        <title>Whole genome shotgun sequence assembly of Aphanizomenon flos-aquae UKL13.</title>
        <authorList>
            <person name="Driscoll C."/>
        </authorList>
    </citation>
    <scope>NUCLEOTIDE SEQUENCE [LARGE SCALE GENOMIC DNA]</scope>
    <source>
        <strain evidence="2">MDT13</strain>
    </source>
</reference>
<dbReference type="Pfam" id="PF18480">
    <property type="entry name" value="DUF5615"/>
    <property type="match status" value="1"/>
</dbReference>
<feature type="domain" description="DUF5615" evidence="1">
    <location>
        <begin position="1"/>
        <end position="109"/>
    </location>
</feature>
<evidence type="ECO:0000313" key="2">
    <source>
        <dbReference type="EMBL" id="OBQ26401.1"/>
    </source>
</evidence>
<proteinExistence type="predicted"/>
<gene>
    <name evidence="2" type="ORF">AN481_05525</name>
</gene>
<dbReference type="PATRIC" id="fig|1710894.3.peg.2133"/>
<accession>A0A1B7VZN3</accession>
<dbReference type="EMBL" id="LJOY01000012">
    <property type="protein sequence ID" value="OBQ26401.1"/>
    <property type="molecule type" value="Genomic_DNA"/>
</dbReference>
<dbReference type="InterPro" id="IPR041049">
    <property type="entry name" value="DUF5615"/>
</dbReference>
<comment type="caution">
    <text evidence="2">The sequence shown here is derived from an EMBL/GenBank/DDBJ whole genome shotgun (WGS) entry which is preliminary data.</text>
</comment>